<feature type="compositionally biased region" description="Low complexity" evidence="2">
    <location>
        <begin position="333"/>
        <end position="359"/>
    </location>
</feature>
<evidence type="ECO:0000313" key="4">
    <source>
        <dbReference type="EMBL" id="RYJ15285.1"/>
    </source>
</evidence>
<sequence>MAATLVIAAAVPATGAAAAADAQSSAYTGTHVEFDTESNAVTNYSVGGTMMLDSLRVESAESSGDTGIDVDASVSTETDIAGSSLSISATAEASADVTTESGATLTAHDTPNGNLVVTGTESQVVRANVSEEATVTEDGEARVVVENGNTTGVFIAVGNASVAKNDDGDVSARVESDGRVVFRSYGENEERTENDREAERLVANGTATAEVYVTDEGDNRSSEVVHYGSNTTVNVTEQSTETVNITVERAVSEGAVVLTSVSEKALNASDSLEVTVDGQAAAEVESTSELRTAADGGNQSAYMIADGSADADAETDVYVALNHFSERKVTMQSADNESTTTETATESTETETNTTATESTDTETETDTDSTATTSDDTSATENESATEHGSETTESSTPGFGVTAALVALAGSALLIARRQ</sequence>
<dbReference type="OMA" id="DHFSERT"/>
<organism evidence="4 5">
    <name type="scientific">Halogeometricum borinquense</name>
    <dbReference type="NCBI Taxonomy" id="60847"/>
    <lineage>
        <taxon>Archaea</taxon>
        <taxon>Methanobacteriati</taxon>
        <taxon>Methanobacteriota</taxon>
        <taxon>Stenosarchaea group</taxon>
        <taxon>Halobacteria</taxon>
        <taxon>Halobacteriales</taxon>
        <taxon>Haloferacaceae</taxon>
        <taxon>Halogeometricum</taxon>
    </lineage>
</organism>
<evidence type="ECO:0000256" key="1">
    <source>
        <dbReference type="ARBA" id="ARBA00022729"/>
    </source>
</evidence>
<evidence type="ECO:0000259" key="3">
    <source>
        <dbReference type="Pfam" id="PF18204"/>
    </source>
</evidence>
<dbReference type="Pfam" id="PF18204">
    <property type="entry name" value="PGF-CTERM"/>
    <property type="match status" value="1"/>
</dbReference>
<evidence type="ECO:0000256" key="2">
    <source>
        <dbReference type="SAM" id="MobiDB-lite"/>
    </source>
</evidence>
<gene>
    <name evidence="4" type="ORF">ELS19_02175</name>
</gene>
<accession>A0A482TQV8</accession>
<dbReference type="EMBL" id="RZHH01000002">
    <property type="protein sequence ID" value="RYJ15285.1"/>
    <property type="molecule type" value="Genomic_DNA"/>
</dbReference>
<protein>
    <submittedName>
        <fullName evidence="4">PGF-CTERM sorting domain-containing protein</fullName>
    </submittedName>
</protein>
<dbReference type="NCBIfam" id="TIGR04126">
    <property type="entry name" value="PGF_CTERM"/>
    <property type="match status" value="1"/>
</dbReference>
<name>A0A482TQV8_9EURY</name>
<dbReference type="InterPro" id="IPR026371">
    <property type="entry name" value="PGF_CTERM"/>
</dbReference>
<keyword evidence="1" id="KW-0732">Signal</keyword>
<feature type="region of interest" description="Disordered" evidence="2">
    <location>
        <begin position="329"/>
        <end position="400"/>
    </location>
</feature>
<evidence type="ECO:0000313" key="5">
    <source>
        <dbReference type="Proteomes" id="UP000294028"/>
    </source>
</evidence>
<comment type="caution">
    <text evidence="4">The sequence shown here is derived from an EMBL/GenBank/DDBJ whole genome shotgun (WGS) entry which is preliminary data.</text>
</comment>
<proteinExistence type="predicted"/>
<reference evidence="4 5" key="1">
    <citation type="submission" date="2018-12" db="EMBL/GenBank/DDBJ databases">
        <title>Genome analysis provides insights into bioremediation potentialities of Halogeometricum borinquense strain N11.</title>
        <authorList>
            <person name="Najjari A."/>
            <person name="Youssef N."/>
            <person name="Fhoula I."/>
            <person name="Ben Dhia O."/>
            <person name="Mahjoubi M."/>
            <person name="Ouzari H.I."/>
            <person name="Cherif A."/>
        </authorList>
    </citation>
    <scope>NUCLEOTIDE SEQUENCE [LARGE SCALE GENOMIC DNA]</scope>
    <source>
        <strain evidence="4 5">N11</strain>
    </source>
</reference>
<feature type="domain" description="PGF-CTERM archaeal protein-sorting signal" evidence="3">
    <location>
        <begin position="398"/>
        <end position="420"/>
    </location>
</feature>
<dbReference type="Proteomes" id="UP000294028">
    <property type="component" value="Unassembled WGS sequence"/>
</dbReference>
<feature type="compositionally biased region" description="Low complexity" evidence="2">
    <location>
        <begin position="369"/>
        <end position="384"/>
    </location>
</feature>
<dbReference type="AlphaFoldDB" id="A0A482TQV8"/>
<dbReference type="GO" id="GO:0030115">
    <property type="term" value="C:S-layer"/>
    <property type="evidence" value="ECO:0007669"/>
    <property type="project" value="UniProtKB-SubCell"/>
</dbReference>
<dbReference type="GO" id="GO:0005886">
    <property type="term" value="C:plasma membrane"/>
    <property type="evidence" value="ECO:0007669"/>
    <property type="project" value="UniProtKB-SubCell"/>
</dbReference>